<organism evidence="1 2">
    <name type="scientific">Amygdalobacter indicium</name>
    <dbReference type="NCBI Taxonomy" id="3029272"/>
    <lineage>
        <taxon>Bacteria</taxon>
        <taxon>Bacillati</taxon>
        <taxon>Bacillota</taxon>
        <taxon>Clostridia</taxon>
        <taxon>Eubacteriales</taxon>
        <taxon>Oscillospiraceae</taxon>
        <taxon>Amygdalobacter</taxon>
    </lineage>
</organism>
<evidence type="ECO:0000313" key="2">
    <source>
        <dbReference type="Proteomes" id="UP001220478"/>
    </source>
</evidence>
<dbReference type="Proteomes" id="UP001220478">
    <property type="component" value="Chromosome"/>
</dbReference>
<reference evidence="1 2" key="1">
    <citation type="submission" date="2023-02" db="EMBL/GenBank/DDBJ databases">
        <title>Novel Oscillospiraceae bacterial genomes.</title>
        <authorList>
            <person name="Srinivasan S."/>
            <person name="Austin M.N."/>
            <person name="Fiedler T.L."/>
            <person name="Strenk S.M."/>
            <person name="Agnew K.J."/>
            <person name="Nagana Gowda G.A."/>
            <person name="Raftery D."/>
            <person name="Beamer M.A."/>
            <person name="Achilles S.L."/>
            <person name="Wiesenfeld H.C."/>
            <person name="Fredricks D.N."/>
            <person name="Hillier S.L."/>
        </authorList>
    </citation>
    <scope>NUCLEOTIDE SEQUENCE [LARGE SCALE GENOMIC DNA]</scope>
    <source>
        <strain evidence="1 2">CHIC02 1186E3-8</strain>
    </source>
</reference>
<dbReference type="RefSeq" id="WP_315572070.1">
    <property type="nucleotide sequence ID" value="NZ_CP118868.1"/>
</dbReference>
<evidence type="ECO:0000313" key="1">
    <source>
        <dbReference type="EMBL" id="WEG36067.1"/>
    </source>
</evidence>
<keyword evidence="2" id="KW-1185">Reference proteome</keyword>
<proteinExistence type="predicted"/>
<protein>
    <submittedName>
        <fullName evidence="1">Uncharacterized protein</fullName>
    </submittedName>
</protein>
<sequence>MNIDDAFRKIILVGGSVKPWHTEEGVLIAGILDFLLTPKIIYQ</sequence>
<accession>A0ABY8C643</accession>
<name>A0ABY8C643_9FIRM</name>
<gene>
    <name evidence="1" type="ORF">PYS61_02570</name>
</gene>
<dbReference type="EMBL" id="CP118868">
    <property type="protein sequence ID" value="WEG36067.1"/>
    <property type="molecule type" value="Genomic_DNA"/>
</dbReference>